<comment type="caution">
    <text evidence="1">The sequence shown here is derived from an EMBL/GenBank/DDBJ whole genome shotgun (WGS) entry which is preliminary data.</text>
</comment>
<dbReference type="Proteomes" id="UP001162131">
    <property type="component" value="Unassembled WGS sequence"/>
</dbReference>
<evidence type="ECO:0000313" key="2">
    <source>
        <dbReference type="Proteomes" id="UP001162131"/>
    </source>
</evidence>
<accession>A0AAU9IHL6</accession>
<name>A0AAU9IHL6_9CILI</name>
<organism evidence="1 2">
    <name type="scientific">Blepharisma stoltei</name>
    <dbReference type="NCBI Taxonomy" id="1481888"/>
    <lineage>
        <taxon>Eukaryota</taxon>
        <taxon>Sar</taxon>
        <taxon>Alveolata</taxon>
        <taxon>Ciliophora</taxon>
        <taxon>Postciliodesmatophora</taxon>
        <taxon>Heterotrichea</taxon>
        <taxon>Heterotrichida</taxon>
        <taxon>Blepharismidae</taxon>
        <taxon>Blepharisma</taxon>
    </lineage>
</organism>
<evidence type="ECO:0000313" key="1">
    <source>
        <dbReference type="EMBL" id="CAG9312716.1"/>
    </source>
</evidence>
<dbReference type="EMBL" id="CAJZBQ010000008">
    <property type="protein sequence ID" value="CAG9312716.1"/>
    <property type="molecule type" value="Genomic_DNA"/>
</dbReference>
<dbReference type="AlphaFoldDB" id="A0AAU9IHL6"/>
<reference evidence="1" key="1">
    <citation type="submission" date="2021-09" db="EMBL/GenBank/DDBJ databases">
        <authorList>
            <consortium name="AG Swart"/>
            <person name="Singh M."/>
            <person name="Singh A."/>
            <person name="Seah K."/>
            <person name="Emmerich C."/>
        </authorList>
    </citation>
    <scope>NUCLEOTIDE SEQUENCE</scope>
    <source>
        <strain evidence="1">ATCC30299</strain>
    </source>
</reference>
<sequence length="75" mass="9031">MNYNICSIPSCHEKPKYICDCQAEKLVFCKRHKKSHSNSSPLTHRFEYLYREPVKPSPDKHFAIFSRRKIKNKQY</sequence>
<protein>
    <submittedName>
        <fullName evidence="1">Uncharacterized protein</fullName>
    </submittedName>
</protein>
<keyword evidence="2" id="KW-1185">Reference proteome</keyword>
<proteinExistence type="predicted"/>
<gene>
    <name evidence="1" type="ORF">BSTOLATCC_MIC7240</name>
</gene>